<evidence type="ECO:0000313" key="1">
    <source>
        <dbReference type="EMBL" id="KAF4627758.1"/>
    </source>
</evidence>
<name>A0A8H4RDY2_9HELO</name>
<accession>A0A8H4RDY2</accession>
<proteinExistence type="predicted"/>
<gene>
    <name evidence="1" type="ORF">G7Y89_g10395</name>
</gene>
<comment type="caution">
    <text evidence="1">The sequence shown here is derived from an EMBL/GenBank/DDBJ whole genome shotgun (WGS) entry which is preliminary data.</text>
</comment>
<organism evidence="1 2">
    <name type="scientific">Cudoniella acicularis</name>
    <dbReference type="NCBI Taxonomy" id="354080"/>
    <lineage>
        <taxon>Eukaryota</taxon>
        <taxon>Fungi</taxon>
        <taxon>Dikarya</taxon>
        <taxon>Ascomycota</taxon>
        <taxon>Pezizomycotina</taxon>
        <taxon>Leotiomycetes</taxon>
        <taxon>Helotiales</taxon>
        <taxon>Tricladiaceae</taxon>
        <taxon>Cudoniella</taxon>
    </lineage>
</organism>
<reference evidence="1 2" key="1">
    <citation type="submission" date="2020-03" db="EMBL/GenBank/DDBJ databases">
        <title>Draft Genome Sequence of Cudoniella acicularis.</title>
        <authorList>
            <person name="Buettner E."/>
            <person name="Kellner H."/>
        </authorList>
    </citation>
    <scope>NUCLEOTIDE SEQUENCE [LARGE SCALE GENOMIC DNA]</scope>
    <source>
        <strain evidence="1 2">DSM 108380</strain>
    </source>
</reference>
<dbReference type="AlphaFoldDB" id="A0A8H4RDY2"/>
<protein>
    <submittedName>
        <fullName evidence="1">Uncharacterized protein</fullName>
    </submittedName>
</protein>
<dbReference type="OrthoDB" id="5227693at2759"/>
<dbReference type="EMBL" id="JAAMPI010000915">
    <property type="protein sequence ID" value="KAF4627758.1"/>
    <property type="molecule type" value="Genomic_DNA"/>
</dbReference>
<keyword evidence="2" id="KW-1185">Reference proteome</keyword>
<dbReference type="Proteomes" id="UP000566819">
    <property type="component" value="Unassembled WGS sequence"/>
</dbReference>
<sequence>MFDFDNDLVDSGVYRRTLMALSNQQSNDRKKSNYAGTIMKAEKFNRAQFQPAPSMSLMELPNPQLETPDDERVSWVSLLSSLQEAERSSRNWDEAKRWDGDEMFSMRYLGTINELQSPKYEISVMLQNKTRSWDYMPRSVVKPYPTTTICHLVEMAAMLGMYWELFDENLWRLRADPWPGIDYIESINVVQFACHLARLLKTQWESLISGLP</sequence>
<evidence type="ECO:0000313" key="2">
    <source>
        <dbReference type="Proteomes" id="UP000566819"/>
    </source>
</evidence>